<reference evidence="10" key="1">
    <citation type="journal article" date="2016" name="Nature">
        <title>The genome of the seagrass Zostera marina reveals angiosperm adaptation to the sea.</title>
        <authorList>
            <person name="Olsen J.L."/>
            <person name="Rouze P."/>
            <person name="Verhelst B."/>
            <person name="Lin Y.-C."/>
            <person name="Bayer T."/>
            <person name="Collen J."/>
            <person name="Dattolo E."/>
            <person name="De Paoli E."/>
            <person name="Dittami S."/>
            <person name="Maumus F."/>
            <person name="Michel G."/>
            <person name="Kersting A."/>
            <person name="Lauritano C."/>
            <person name="Lohaus R."/>
            <person name="Toepel M."/>
            <person name="Tonon T."/>
            <person name="Vanneste K."/>
            <person name="Amirebrahimi M."/>
            <person name="Brakel J."/>
            <person name="Bostroem C."/>
            <person name="Chovatia M."/>
            <person name="Grimwood J."/>
            <person name="Jenkins J.W."/>
            <person name="Jueterbock A."/>
            <person name="Mraz A."/>
            <person name="Stam W.T."/>
            <person name="Tice H."/>
            <person name="Bornberg-Bauer E."/>
            <person name="Green P.J."/>
            <person name="Pearson G.A."/>
            <person name="Procaccini G."/>
            <person name="Duarte C.M."/>
            <person name="Schmutz J."/>
            <person name="Reusch T.B.H."/>
            <person name="Van de Peer Y."/>
        </authorList>
    </citation>
    <scope>NUCLEOTIDE SEQUENCE [LARGE SCALE GENOMIC DNA]</scope>
    <source>
        <strain evidence="10">cv. Finnish</strain>
    </source>
</reference>
<dbReference type="InterPro" id="IPR007872">
    <property type="entry name" value="DPH_MB_dom"/>
</dbReference>
<dbReference type="Gene3D" id="1.10.287.110">
    <property type="entry name" value="DnaJ domain"/>
    <property type="match status" value="1"/>
</dbReference>
<dbReference type="CDD" id="cd06257">
    <property type="entry name" value="DnaJ"/>
    <property type="match status" value="1"/>
</dbReference>
<comment type="similarity">
    <text evidence="3">Belongs to the DPH4 family.</text>
</comment>
<evidence type="ECO:0000256" key="4">
    <source>
        <dbReference type="ARBA" id="ARBA00022723"/>
    </source>
</evidence>
<dbReference type="InterPro" id="IPR036869">
    <property type="entry name" value="J_dom_sf"/>
</dbReference>
<dbReference type="GO" id="GO:0017183">
    <property type="term" value="P:protein histidyl modification to diphthamide"/>
    <property type="evidence" value="ECO:0007669"/>
    <property type="project" value="InterPro"/>
</dbReference>
<dbReference type="EMBL" id="LFYR01000938">
    <property type="protein sequence ID" value="KMZ66910.1"/>
    <property type="molecule type" value="Genomic_DNA"/>
</dbReference>
<evidence type="ECO:0000256" key="3">
    <source>
        <dbReference type="ARBA" id="ARBA00006169"/>
    </source>
</evidence>
<dbReference type="AlphaFoldDB" id="A0A0K9PF99"/>
<dbReference type="InterPro" id="IPR044248">
    <property type="entry name" value="DPH3/4-like"/>
</dbReference>
<keyword evidence="10" id="KW-1185">Reference proteome</keyword>
<feature type="domain" description="J" evidence="7">
    <location>
        <begin position="12"/>
        <end position="76"/>
    </location>
</feature>
<name>A0A0K9PF99_ZOSMR</name>
<dbReference type="Gene3D" id="3.10.660.10">
    <property type="entry name" value="DPH Zinc finger"/>
    <property type="match status" value="1"/>
</dbReference>
<proteinExistence type="inferred from homology"/>
<dbReference type="PANTHER" id="PTHR21454">
    <property type="entry name" value="DPH3 HOMOLOG-RELATED"/>
    <property type="match status" value="1"/>
</dbReference>
<evidence type="ECO:0000256" key="2">
    <source>
        <dbReference type="ARBA" id="ARBA00004496"/>
    </source>
</evidence>
<accession>A0A0K9PF99</accession>
<dbReference type="InterPro" id="IPR036671">
    <property type="entry name" value="DPH_MB_sf"/>
</dbReference>
<sequence>MIRLDLNSDRKTYYDILSVKKNASYDEIRTGYKLAALNSHPDKQKTSVDHKMFLDVQKAWEVLSDPQTRSKYDRELIASKLDSIPIADEINLSDAMIDKSSDDPEVLHPCRCGDCFAITFSELAEIGFRLDENGGLLDGKTLKNSDLENASITIPCSSCSLKINLIVSL</sequence>
<evidence type="ECO:0000256" key="1">
    <source>
        <dbReference type="ARBA" id="ARBA00004123"/>
    </source>
</evidence>
<dbReference type="Pfam" id="PF05207">
    <property type="entry name" value="Zn_ribbon_CSL"/>
    <property type="match status" value="1"/>
</dbReference>
<evidence type="ECO:0000313" key="10">
    <source>
        <dbReference type="Proteomes" id="UP000036987"/>
    </source>
</evidence>
<keyword evidence="6" id="KW-0539">Nucleus</keyword>
<evidence type="ECO:0000256" key="6">
    <source>
        <dbReference type="ARBA" id="ARBA00023242"/>
    </source>
</evidence>
<evidence type="ECO:0000259" key="8">
    <source>
        <dbReference type="PROSITE" id="PS51074"/>
    </source>
</evidence>
<dbReference type="PROSITE" id="PS50076">
    <property type="entry name" value="DNAJ_2"/>
    <property type="match status" value="1"/>
</dbReference>
<evidence type="ECO:0000256" key="5">
    <source>
        <dbReference type="ARBA" id="ARBA00023004"/>
    </source>
</evidence>
<dbReference type="SMART" id="SM00271">
    <property type="entry name" value="DnaJ"/>
    <property type="match status" value="1"/>
</dbReference>
<keyword evidence="5" id="KW-0408">Iron</keyword>
<gene>
    <name evidence="9" type="ORF">ZOSMA_282G00100</name>
</gene>
<dbReference type="SUPFAM" id="SSF144217">
    <property type="entry name" value="CSL zinc finger"/>
    <property type="match status" value="1"/>
</dbReference>
<dbReference type="OrthoDB" id="66964at2759"/>
<dbReference type="InterPro" id="IPR001623">
    <property type="entry name" value="DnaJ_domain"/>
</dbReference>
<dbReference type="OMA" id="LEDMTWE"/>
<comment type="caution">
    <text evidence="9">The sequence shown here is derived from an EMBL/GenBank/DDBJ whole genome shotgun (WGS) entry which is preliminary data.</text>
</comment>
<dbReference type="Pfam" id="PF00226">
    <property type="entry name" value="DnaJ"/>
    <property type="match status" value="1"/>
</dbReference>
<dbReference type="PRINTS" id="PR00625">
    <property type="entry name" value="JDOMAIN"/>
</dbReference>
<dbReference type="Proteomes" id="UP000036987">
    <property type="component" value="Unassembled WGS sequence"/>
</dbReference>
<organism evidence="9 10">
    <name type="scientific">Zostera marina</name>
    <name type="common">Eelgrass</name>
    <dbReference type="NCBI Taxonomy" id="29655"/>
    <lineage>
        <taxon>Eukaryota</taxon>
        <taxon>Viridiplantae</taxon>
        <taxon>Streptophyta</taxon>
        <taxon>Embryophyta</taxon>
        <taxon>Tracheophyta</taxon>
        <taxon>Spermatophyta</taxon>
        <taxon>Magnoliopsida</taxon>
        <taxon>Liliopsida</taxon>
        <taxon>Zosteraceae</taxon>
        <taxon>Zostera</taxon>
    </lineage>
</organism>
<dbReference type="PANTHER" id="PTHR21454:SF47">
    <property type="entry name" value="DNAJ HEAT SHOCK N-TERMINAL DOMAIN-CONTAINING PROTEIN"/>
    <property type="match status" value="1"/>
</dbReference>
<evidence type="ECO:0000259" key="7">
    <source>
        <dbReference type="PROSITE" id="PS50076"/>
    </source>
</evidence>
<dbReference type="GO" id="GO:0046872">
    <property type="term" value="F:metal ion binding"/>
    <property type="evidence" value="ECO:0007669"/>
    <property type="project" value="UniProtKB-KW"/>
</dbReference>
<protein>
    <submittedName>
        <fullName evidence="9">Chaperone protein dnaJ</fullName>
    </submittedName>
</protein>
<comment type="subcellular location">
    <subcellularLocation>
        <location evidence="2">Cytoplasm</location>
    </subcellularLocation>
    <subcellularLocation>
        <location evidence="1">Nucleus</location>
    </subcellularLocation>
</comment>
<feature type="domain" description="DPH-type MB" evidence="8">
    <location>
        <begin position="86"/>
        <end position="168"/>
    </location>
</feature>
<dbReference type="PROSITE" id="PS51074">
    <property type="entry name" value="DPH_MB"/>
    <property type="match status" value="1"/>
</dbReference>
<keyword evidence="4" id="KW-0479">Metal-binding</keyword>
<dbReference type="GO" id="GO:0005634">
    <property type="term" value="C:nucleus"/>
    <property type="evidence" value="ECO:0007669"/>
    <property type="project" value="UniProtKB-SubCell"/>
</dbReference>
<dbReference type="STRING" id="29655.A0A0K9PF99"/>
<evidence type="ECO:0000313" key="9">
    <source>
        <dbReference type="EMBL" id="KMZ66910.1"/>
    </source>
</evidence>
<dbReference type="GO" id="GO:0005783">
    <property type="term" value="C:endoplasmic reticulum"/>
    <property type="evidence" value="ECO:0007669"/>
    <property type="project" value="UniProtKB-ARBA"/>
</dbReference>
<dbReference type="SUPFAM" id="SSF46565">
    <property type="entry name" value="Chaperone J-domain"/>
    <property type="match status" value="1"/>
</dbReference>